<dbReference type="SUPFAM" id="SSF51735">
    <property type="entry name" value="NAD(P)-binding Rossmann-fold domains"/>
    <property type="match status" value="1"/>
</dbReference>
<accession>A0ABY1QHH6</accession>
<dbReference type="InterPro" id="IPR013445">
    <property type="entry name" value="CDP_4_6_deHydtase"/>
</dbReference>
<dbReference type="NCBIfam" id="TIGR02622">
    <property type="entry name" value="CDP_4_6_dhtase"/>
    <property type="match status" value="1"/>
</dbReference>
<evidence type="ECO:0000259" key="1">
    <source>
        <dbReference type="Pfam" id="PF16363"/>
    </source>
</evidence>
<dbReference type="PANTHER" id="PTHR43000">
    <property type="entry name" value="DTDP-D-GLUCOSE 4,6-DEHYDRATASE-RELATED"/>
    <property type="match status" value="1"/>
</dbReference>
<gene>
    <name evidence="2" type="ORF">SAMN06296065_10659</name>
</gene>
<dbReference type="InterPro" id="IPR016040">
    <property type="entry name" value="NAD(P)-bd_dom"/>
</dbReference>
<comment type="caution">
    <text evidence="2">The sequence shown here is derived from an EMBL/GenBank/DDBJ whole genome shotgun (WGS) entry which is preliminary data.</text>
</comment>
<reference evidence="2 3" key="1">
    <citation type="submission" date="2017-05" db="EMBL/GenBank/DDBJ databases">
        <authorList>
            <person name="Varghese N."/>
            <person name="Submissions S."/>
        </authorList>
    </citation>
    <scope>NUCLEOTIDE SEQUENCE [LARGE SCALE GENOMIC DNA]</scope>
    <source>
        <strain evidence="2 3">SM16</strain>
    </source>
</reference>
<feature type="domain" description="NAD(P)-binding" evidence="1">
    <location>
        <begin position="21"/>
        <end position="334"/>
    </location>
</feature>
<sequence>MPEASHLAPSLTDSYRGKRVLVTGHTGFKGGWLALWLKRLGAHVIGVSLEEPAAKDAFFHATRLRDAIDHRLADIRDAEAYAAATSDIDADIVFHLAAQALVRPSYTDPVGTFATNVAGTAVVLENARRMPSLRAVVVVTSDKCYENLEWHSPYRENDAMGGSDPYSASKGCAELLTTSFRRSFFSDPVGCQLATARAGNVIGGGDRALDRLLPDIVKATLADACVKIRYPASVRPWQHVLEPLSGYLLLGARLLGEQGHRFAEAWNFGPSAEGFIDVETLARSFQRAWGQNAAPITFDKQVTDPHEAVLLTLDSSKARARLHWKPRLSTAWAVAMTADWYRTCAQGRTDMRAFSEEQIEFYSGESHVELDDSVARKVPACA</sequence>
<protein>
    <submittedName>
        <fullName evidence="2">CDP-glucose 4,6-dehydratase</fullName>
    </submittedName>
</protein>
<dbReference type="Proteomes" id="UP001157910">
    <property type="component" value="Unassembled WGS sequence"/>
</dbReference>
<dbReference type="Gene3D" id="3.90.25.10">
    <property type="entry name" value="UDP-galactose 4-epimerase, domain 1"/>
    <property type="match status" value="1"/>
</dbReference>
<evidence type="ECO:0000313" key="3">
    <source>
        <dbReference type="Proteomes" id="UP001157910"/>
    </source>
</evidence>
<keyword evidence="3" id="KW-1185">Reference proteome</keyword>
<proteinExistence type="predicted"/>
<organism evidence="2 3">
    <name type="scientific">Novosphingobium panipatense</name>
    <dbReference type="NCBI Taxonomy" id="428991"/>
    <lineage>
        <taxon>Bacteria</taxon>
        <taxon>Pseudomonadati</taxon>
        <taxon>Pseudomonadota</taxon>
        <taxon>Alphaproteobacteria</taxon>
        <taxon>Sphingomonadales</taxon>
        <taxon>Sphingomonadaceae</taxon>
        <taxon>Novosphingobium</taxon>
    </lineage>
</organism>
<name>A0ABY1QHH6_9SPHN</name>
<dbReference type="Pfam" id="PF16363">
    <property type="entry name" value="GDP_Man_Dehyd"/>
    <property type="match status" value="1"/>
</dbReference>
<dbReference type="RefSeq" id="WP_283406288.1">
    <property type="nucleotide sequence ID" value="NZ_FXUI01000006.1"/>
</dbReference>
<dbReference type="EMBL" id="FXUI01000006">
    <property type="protein sequence ID" value="SMP71709.1"/>
    <property type="molecule type" value="Genomic_DNA"/>
</dbReference>
<dbReference type="Gene3D" id="3.40.50.720">
    <property type="entry name" value="NAD(P)-binding Rossmann-like Domain"/>
    <property type="match status" value="1"/>
</dbReference>
<evidence type="ECO:0000313" key="2">
    <source>
        <dbReference type="EMBL" id="SMP71709.1"/>
    </source>
</evidence>
<dbReference type="InterPro" id="IPR036291">
    <property type="entry name" value="NAD(P)-bd_dom_sf"/>
</dbReference>